<reference evidence="3 4" key="1">
    <citation type="submission" date="2019-04" db="EMBL/GenBank/DDBJ databases">
        <title>Step-wise assembly of the neonatal virome modulated by breast feeding.</title>
        <authorList>
            <person name="Liang G."/>
            <person name="Bushman F."/>
        </authorList>
    </citation>
    <scope>NUCLEOTIDE SEQUENCE [LARGE SCALE GENOMIC DNA]</scope>
    <source>
        <strain evidence="3 4">E3754</strain>
    </source>
</reference>
<evidence type="ECO:0000313" key="3">
    <source>
        <dbReference type="EMBL" id="MXS52175.1"/>
    </source>
</evidence>
<dbReference type="Pfam" id="PF02481">
    <property type="entry name" value="DNA_processg_A"/>
    <property type="match status" value="1"/>
</dbReference>
<organism evidence="3 4">
    <name type="scientific">Enterococcus faecalis</name>
    <name type="common">Streptococcus faecalis</name>
    <dbReference type="NCBI Taxonomy" id="1351"/>
    <lineage>
        <taxon>Bacteria</taxon>
        <taxon>Bacillati</taxon>
        <taxon>Bacillota</taxon>
        <taxon>Bacilli</taxon>
        <taxon>Lactobacillales</taxon>
        <taxon>Enterococcaceae</taxon>
        <taxon>Enterococcus</taxon>
    </lineage>
</organism>
<dbReference type="PANTHER" id="PTHR43022">
    <property type="entry name" value="PROTEIN SMF"/>
    <property type="match status" value="1"/>
</dbReference>
<dbReference type="Proteomes" id="UP000429730">
    <property type="component" value="Unassembled WGS sequence"/>
</dbReference>
<dbReference type="InterPro" id="IPR057666">
    <property type="entry name" value="DrpA_SLOG"/>
</dbReference>
<dbReference type="PANTHER" id="PTHR43022:SF1">
    <property type="entry name" value="PROTEIN SMF"/>
    <property type="match status" value="1"/>
</dbReference>
<dbReference type="EMBL" id="WVTJ01000007">
    <property type="protein sequence ID" value="MXS52175.1"/>
    <property type="molecule type" value="Genomic_DNA"/>
</dbReference>
<dbReference type="AlphaFoldDB" id="A0AAP6V7Z7"/>
<evidence type="ECO:0000313" key="4">
    <source>
        <dbReference type="Proteomes" id="UP000429730"/>
    </source>
</evidence>
<dbReference type="Gene3D" id="3.40.50.450">
    <property type="match status" value="1"/>
</dbReference>
<comment type="caution">
    <text evidence="3">The sequence shown here is derived from an EMBL/GenBank/DDBJ whole genome shotgun (WGS) entry which is preliminary data.</text>
</comment>
<dbReference type="SUPFAM" id="SSF102405">
    <property type="entry name" value="MCP/YpsA-like"/>
    <property type="match status" value="1"/>
</dbReference>
<evidence type="ECO:0000259" key="2">
    <source>
        <dbReference type="Pfam" id="PF02481"/>
    </source>
</evidence>
<dbReference type="GO" id="GO:0009294">
    <property type="term" value="P:DNA-mediated transformation"/>
    <property type="evidence" value="ECO:0007669"/>
    <property type="project" value="InterPro"/>
</dbReference>
<gene>
    <name evidence="3" type="ORF">GTI81_05440</name>
</gene>
<feature type="domain" description="Smf/DprA SLOG" evidence="2">
    <location>
        <begin position="86"/>
        <end position="300"/>
    </location>
</feature>
<proteinExistence type="inferred from homology"/>
<evidence type="ECO:0000256" key="1">
    <source>
        <dbReference type="ARBA" id="ARBA00006525"/>
    </source>
</evidence>
<dbReference type="InterPro" id="IPR003488">
    <property type="entry name" value="DprA"/>
</dbReference>
<dbReference type="RefSeq" id="WP_160808257.1">
    <property type="nucleotide sequence ID" value="NZ_WVTG01000010.1"/>
</dbReference>
<sequence>MEHITLFVLSLMRFKGVGEQSVLKFIEQSQDKSELILEFSGLMRTNLFAIKKNVDDESLNAYSWQKAINLSEKIIEDAKSKNICIINYLEETYPKRMRSLKKFPILLYAKGNVELLNYSKSIAIIGTREPSVFGEMMGKKISSLISNKNFSIVSGLAKGCDTIAHKAALENSGKTVAILAHGLDIPVYPKENRELAKQIIKSGGLLLSTYSLGTKLRPQYLAARDEWQSGLSDGIIVIETGIKGGTNITVNYAINQKRPVGVIDHSQFKNGELNNLKQAQGNLKYISEKKAFPLYELESIDNFIKILERKNILNNKDINVREKQENLTQIDIFDQ</sequence>
<accession>A0AAP6V7Z7</accession>
<name>A0AAP6V7Z7_ENTFL</name>
<comment type="similarity">
    <text evidence="1">Belongs to the DprA/Smf family.</text>
</comment>
<protein>
    <recommendedName>
        <fullName evidence="2">Smf/DprA SLOG domain-containing protein</fullName>
    </recommendedName>
</protein>